<accession>L9JCC5</accession>
<gene>
    <name evidence="2" type="ORF">TREES_T100001950</name>
</gene>
<dbReference type="AlphaFoldDB" id="L9JCC5"/>
<evidence type="ECO:0000256" key="1">
    <source>
        <dbReference type="SAM" id="MobiDB-lite"/>
    </source>
</evidence>
<feature type="compositionally biased region" description="Basic and acidic residues" evidence="1">
    <location>
        <begin position="1"/>
        <end position="11"/>
    </location>
</feature>
<keyword evidence="3" id="KW-1185">Reference proteome</keyword>
<name>L9JCC5_TUPCH</name>
<reference evidence="3" key="2">
    <citation type="journal article" date="2013" name="Nat. Commun.">
        <title>Genome of the Chinese tree shrew.</title>
        <authorList>
            <person name="Fan Y."/>
            <person name="Huang Z.Y."/>
            <person name="Cao C.C."/>
            <person name="Chen C.S."/>
            <person name="Chen Y.X."/>
            <person name="Fan D.D."/>
            <person name="He J."/>
            <person name="Hou H.L."/>
            <person name="Hu L."/>
            <person name="Hu X.T."/>
            <person name="Jiang X.T."/>
            <person name="Lai R."/>
            <person name="Lang Y.S."/>
            <person name="Liang B."/>
            <person name="Liao S.G."/>
            <person name="Mu D."/>
            <person name="Ma Y.Y."/>
            <person name="Niu Y.Y."/>
            <person name="Sun X.Q."/>
            <person name="Xia J.Q."/>
            <person name="Xiao J."/>
            <person name="Xiong Z.Q."/>
            <person name="Xu L."/>
            <person name="Yang L."/>
            <person name="Zhang Y."/>
            <person name="Zhao W."/>
            <person name="Zhao X.D."/>
            <person name="Zheng Y.T."/>
            <person name="Zhou J.M."/>
            <person name="Zhu Y.B."/>
            <person name="Zhang G.J."/>
            <person name="Wang J."/>
            <person name="Yao Y.G."/>
        </authorList>
    </citation>
    <scope>NUCLEOTIDE SEQUENCE [LARGE SCALE GENOMIC DNA]</scope>
</reference>
<reference evidence="3" key="1">
    <citation type="submission" date="2012-07" db="EMBL/GenBank/DDBJ databases">
        <title>Genome of the Chinese tree shrew, a rising model animal genetically related to primates.</title>
        <authorList>
            <person name="Zhang G."/>
            <person name="Fan Y."/>
            <person name="Yao Y."/>
            <person name="Huang Z."/>
        </authorList>
    </citation>
    <scope>NUCLEOTIDE SEQUENCE [LARGE SCALE GENOMIC DNA]</scope>
</reference>
<evidence type="ECO:0000313" key="2">
    <source>
        <dbReference type="EMBL" id="ELW48265.1"/>
    </source>
</evidence>
<feature type="region of interest" description="Disordered" evidence="1">
    <location>
        <begin position="1"/>
        <end position="29"/>
    </location>
</feature>
<dbReference type="Proteomes" id="UP000011518">
    <property type="component" value="Unassembled WGS sequence"/>
</dbReference>
<sequence length="389" mass="42156">MPKQEGVHLTEADTYSHISQEGRGSDPPTGLPFCSGTVASITFDIQGAWLTTNVELCPNWVKGREGPAAVGENTSVPWFCLSGLVLCQAAGQLPSLLQLVHACMSAGKEQLQRSGLLGSLAGEVERPLVLYAWMQLCPGLDPLVLTLRKWQWTRRAASDGGGPSKPLLWGDPRNQEKLGLHEHKGQRWDQDWQSDQPPRLPSEEGHGAEATPAMAGSCTELSDHLTVVNGWMEVQLHERPCACCPCCAVKTPEALLVHQGPDQGLRMRVCGKVQPSGPTSGSGECQTEPAHLHTKQGQVSHSWVCQVQAPGSVRALGPSGHSQPVVSDRERMCPLPCRWPRLRRESRSALLTAQLDKQLLQTTTSGNGFTHQKLTDMGVPVFRAAGFMA</sequence>
<dbReference type="EMBL" id="KB321066">
    <property type="protein sequence ID" value="ELW48265.1"/>
    <property type="molecule type" value="Genomic_DNA"/>
</dbReference>
<feature type="region of interest" description="Disordered" evidence="1">
    <location>
        <begin position="181"/>
        <end position="213"/>
    </location>
</feature>
<organism evidence="2 3">
    <name type="scientific">Tupaia chinensis</name>
    <name type="common">Chinese tree shrew</name>
    <name type="synonym">Tupaia belangeri chinensis</name>
    <dbReference type="NCBI Taxonomy" id="246437"/>
    <lineage>
        <taxon>Eukaryota</taxon>
        <taxon>Metazoa</taxon>
        <taxon>Chordata</taxon>
        <taxon>Craniata</taxon>
        <taxon>Vertebrata</taxon>
        <taxon>Euteleostomi</taxon>
        <taxon>Mammalia</taxon>
        <taxon>Eutheria</taxon>
        <taxon>Euarchontoglires</taxon>
        <taxon>Scandentia</taxon>
        <taxon>Tupaiidae</taxon>
        <taxon>Tupaia</taxon>
    </lineage>
</organism>
<protein>
    <submittedName>
        <fullName evidence="2">Uncharacterized protein</fullName>
    </submittedName>
</protein>
<evidence type="ECO:0000313" key="3">
    <source>
        <dbReference type="Proteomes" id="UP000011518"/>
    </source>
</evidence>
<dbReference type="InParanoid" id="L9JCC5"/>
<feature type="compositionally biased region" description="Basic and acidic residues" evidence="1">
    <location>
        <begin position="181"/>
        <end position="190"/>
    </location>
</feature>
<proteinExistence type="predicted"/>